<evidence type="ECO:0008006" key="8">
    <source>
        <dbReference type="Google" id="ProtNLM"/>
    </source>
</evidence>
<evidence type="ECO:0000313" key="6">
    <source>
        <dbReference type="Ensembl" id="ENSCATP00000042378.1"/>
    </source>
</evidence>
<comment type="subcellular location">
    <subcellularLocation>
        <location evidence="1">Membrane</location>
    </subcellularLocation>
</comment>
<dbReference type="InterPro" id="IPR029071">
    <property type="entry name" value="Ubiquitin-like_domsf"/>
</dbReference>
<dbReference type="InterPro" id="IPR004241">
    <property type="entry name" value="Atg8-like"/>
</dbReference>
<dbReference type="AlphaFoldDB" id="A0A2K5NXZ5"/>
<dbReference type="GO" id="GO:0005543">
    <property type="term" value="F:phospholipid binding"/>
    <property type="evidence" value="ECO:0007669"/>
    <property type="project" value="UniProtKB-ARBA"/>
</dbReference>
<organism evidence="6 7">
    <name type="scientific">Cercocebus atys</name>
    <name type="common">Sooty mangabey</name>
    <name type="synonym">Cercocebus torquatus atys</name>
    <dbReference type="NCBI Taxonomy" id="9531"/>
    <lineage>
        <taxon>Eukaryota</taxon>
        <taxon>Metazoa</taxon>
        <taxon>Chordata</taxon>
        <taxon>Craniata</taxon>
        <taxon>Vertebrata</taxon>
        <taxon>Euteleostomi</taxon>
        <taxon>Mammalia</taxon>
        <taxon>Eutheria</taxon>
        <taxon>Euarchontoglires</taxon>
        <taxon>Primates</taxon>
        <taxon>Haplorrhini</taxon>
        <taxon>Catarrhini</taxon>
        <taxon>Cercopithecidae</taxon>
        <taxon>Cercopithecinae</taxon>
        <taxon>Cercocebus</taxon>
    </lineage>
</organism>
<keyword evidence="4 5" id="KW-0449">Lipoprotein</keyword>
<evidence type="ECO:0000256" key="5">
    <source>
        <dbReference type="PIRSR" id="PIRSR604241-50"/>
    </source>
</evidence>
<dbReference type="OMA" id="KNQIRAK"/>
<reference evidence="6" key="1">
    <citation type="submission" date="2025-08" db="UniProtKB">
        <authorList>
            <consortium name="Ensembl"/>
        </authorList>
    </citation>
    <scope>IDENTIFICATION</scope>
</reference>
<evidence type="ECO:0000256" key="4">
    <source>
        <dbReference type="ARBA" id="ARBA00023288"/>
    </source>
</evidence>
<comment type="similarity">
    <text evidence="2">Belongs to the ATG8 family.</text>
</comment>
<dbReference type="GeneTree" id="ENSGT00940000156876"/>
<name>A0A2K5NXZ5_CERAT</name>
<dbReference type="SUPFAM" id="SSF54236">
    <property type="entry name" value="Ubiquitin-like"/>
    <property type="match status" value="1"/>
</dbReference>
<dbReference type="Proteomes" id="UP000233060">
    <property type="component" value="Unassembled WGS sequence"/>
</dbReference>
<reference evidence="6" key="2">
    <citation type="submission" date="2025-09" db="UniProtKB">
        <authorList>
            <consortium name="Ensembl"/>
        </authorList>
    </citation>
    <scope>IDENTIFICATION</scope>
</reference>
<evidence type="ECO:0000256" key="1">
    <source>
        <dbReference type="ARBA" id="ARBA00004370"/>
    </source>
</evidence>
<protein>
    <recommendedName>
        <fullName evidence="8">GABA type A receptor associated protein like 1</fullName>
    </recommendedName>
</protein>
<dbReference type="Gene3D" id="3.10.20.90">
    <property type="entry name" value="Phosphatidylinositol 3-kinase Catalytic Subunit, Chain A, domain 1"/>
    <property type="match status" value="1"/>
</dbReference>
<dbReference type="GO" id="GO:0031625">
    <property type="term" value="F:ubiquitin protein ligase binding"/>
    <property type="evidence" value="ECO:0007669"/>
    <property type="project" value="UniProtKB-ARBA"/>
</dbReference>
<evidence type="ECO:0000256" key="2">
    <source>
        <dbReference type="ARBA" id="ARBA00007293"/>
    </source>
</evidence>
<evidence type="ECO:0000313" key="7">
    <source>
        <dbReference type="Proteomes" id="UP000233060"/>
    </source>
</evidence>
<dbReference type="Bgee" id="ENSCATG00000043779">
    <property type="expression patterns" value="Expressed in skeletal muscle tissue and 12 other cell types or tissues"/>
</dbReference>
<keyword evidence="7" id="KW-1185">Reference proteome</keyword>
<dbReference type="Ensembl" id="ENSCATT00000066812.1">
    <property type="protein sequence ID" value="ENSCATP00000042378.1"/>
    <property type="gene ID" value="ENSCATG00000043779.1"/>
</dbReference>
<evidence type="ECO:0000256" key="3">
    <source>
        <dbReference type="ARBA" id="ARBA00023136"/>
    </source>
</evidence>
<accession>A0A2K5NXZ5</accession>
<dbReference type="GO" id="GO:0016020">
    <property type="term" value="C:membrane"/>
    <property type="evidence" value="ECO:0007669"/>
    <property type="project" value="UniProtKB-SubCell"/>
</dbReference>
<proteinExistence type="inferred from homology"/>
<dbReference type="SMR" id="A0A2K5NXZ5"/>
<sequence>MGQLYEDNHEEDYFLYVAYSDESVYGK</sequence>
<dbReference type="Pfam" id="PF02991">
    <property type="entry name" value="ATG8"/>
    <property type="match status" value="1"/>
</dbReference>
<feature type="lipid moiety-binding region" description="Phosphatidylserine amidated glycine; alternate" evidence="5">
    <location>
        <position position="26"/>
    </location>
</feature>
<keyword evidence="3" id="KW-0472">Membrane</keyword>